<evidence type="ECO:0000256" key="1">
    <source>
        <dbReference type="ARBA" id="ARBA00004651"/>
    </source>
</evidence>
<feature type="transmembrane region" description="Helical" evidence="8">
    <location>
        <begin position="128"/>
        <end position="153"/>
    </location>
</feature>
<evidence type="ECO:0000313" key="11">
    <source>
        <dbReference type="Proteomes" id="UP000565711"/>
    </source>
</evidence>
<evidence type="ECO:0000259" key="9">
    <source>
        <dbReference type="Pfam" id="PF13231"/>
    </source>
</evidence>
<dbReference type="GO" id="GO:0009103">
    <property type="term" value="P:lipopolysaccharide biosynthetic process"/>
    <property type="evidence" value="ECO:0007669"/>
    <property type="project" value="UniProtKB-ARBA"/>
</dbReference>
<proteinExistence type="predicted"/>
<dbReference type="AlphaFoldDB" id="A0A846Y340"/>
<dbReference type="GO" id="GO:0016763">
    <property type="term" value="F:pentosyltransferase activity"/>
    <property type="evidence" value="ECO:0007669"/>
    <property type="project" value="TreeGrafter"/>
</dbReference>
<dbReference type="Proteomes" id="UP000565711">
    <property type="component" value="Unassembled WGS sequence"/>
</dbReference>
<organism evidence="10 11">
    <name type="scientific">Nocardia vermiculata</name>
    <dbReference type="NCBI Taxonomy" id="257274"/>
    <lineage>
        <taxon>Bacteria</taxon>
        <taxon>Bacillati</taxon>
        <taxon>Actinomycetota</taxon>
        <taxon>Actinomycetes</taxon>
        <taxon>Mycobacteriales</taxon>
        <taxon>Nocardiaceae</taxon>
        <taxon>Nocardia</taxon>
    </lineage>
</organism>
<reference evidence="10 11" key="1">
    <citation type="submission" date="2020-04" db="EMBL/GenBank/DDBJ databases">
        <title>MicrobeNet Type strains.</title>
        <authorList>
            <person name="Nicholson A.C."/>
        </authorList>
    </citation>
    <scope>NUCLEOTIDE SEQUENCE [LARGE SCALE GENOMIC DNA]</scope>
    <source>
        <strain evidence="10 11">JCM 12354</strain>
    </source>
</reference>
<comment type="caution">
    <text evidence="10">The sequence shown here is derived from an EMBL/GenBank/DDBJ whole genome shotgun (WGS) entry which is preliminary data.</text>
</comment>
<evidence type="ECO:0000256" key="5">
    <source>
        <dbReference type="ARBA" id="ARBA00022692"/>
    </source>
</evidence>
<keyword evidence="11" id="KW-1185">Reference proteome</keyword>
<dbReference type="InterPro" id="IPR050297">
    <property type="entry name" value="LipidA_mod_glycosyltrf_83"/>
</dbReference>
<evidence type="ECO:0000256" key="7">
    <source>
        <dbReference type="ARBA" id="ARBA00023136"/>
    </source>
</evidence>
<keyword evidence="3" id="KW-0328">Glycosyltransferase</keyword>
<keyword evidence="7 8" id="KW-0472">Membrane</keyword>
<evidence type="ECO:0000256" key="4">
    <source>
        <dbReference type="ARBA" id="ARBA00022679"/>
    </source>
</evidence>
<feature type="transmembrane region" description="Helical" evidence="8">
    <location>
        <begin position="22"/>
        <end position="43"/>
    </location>
</feature>
<evidence type="ECO:0000256" key="8">
    <source>
        <dbReference type="SAM" id="Phobius"/>
    </source>
</evidence>
<evidence type="ECO:0000313" key="10">
    <source>
        <dbReference type="EMBL" id="NKY53247.1"/>
    </source>
</evidence>
<evidence type="ECO:0000256" key="3">
    <source>
        <dbReference type="ARBA" id="ARBA00022676"/>
    </source>
</evidence>
<feature type="transmembrane region" description="Helical" evidence="8">
    <location>
        <begin position="86"/>
        <end position="107"/>
    </location>
</feature>
<feature type="transmembrane region" description="Helical" evidence="8">
    <location>
        <begin position="207"/>
        <end position="227"/>
    </location>
</feature>
<sequence>MSDISTPEVASRGRYRSACAEIWPLIALAAAIFGVLMVCSHRYGFHRDEFYIRESGRHLAWGYPDHPPLSPLLARIADEIAPDSLVALRIPAMLAAAVTILLVGLIAREFGGDRRAQLLASAIAGSSILVLASGHILSTATLDVAFATALVFLVARLMRTGDQRLWAVAGIVLGLGLLNRVFLAVYAAMMLAALISTGPREVLRGKWLPIGVVLAVVIAAPTIVWQARNGWPQWQMATEISADNSRWELLAFQLVIIGPLLLPVWLAGLWWLLKRDVRCFGVAFLALLGLLLITSGQQHYLVAAYPPVLAAAGIAASQWLAGSARRFRAIALSTVLAVSAAIAAVFALPVLPVSMLANTPVVDVNGELGEQIGWPEMGRTVAEIVDRLPATETVVVADNYGQAGAIAQFGPDFSTRTMPFPPVYSGHQAYAWWGPPPERYTTAVVMGTDAPSRVPAWAEQACGRLTEVTAVHNDHGIDNQENGTRVFLCQNLTASWTDLWPTIRRIGPADLPES</sequence>
<feature type="transmembrane region" description="Helical" evidence="8">
    <location>
        <begin position="279"/>
        <end position="296"/>
    </location>
</feature>
<comment type="subcellular location">
    <subcellularLocation>
        <location evidence="1">Cell membrane</location>
        <topology evidence="1">Multi-pass membrane protein</topology>
    </subcellularLocation>
</comment>
<dbReference type="Pfam" id="PF13231">
    <property type="entry name" value="PMT_2"/>
    <property type="match status" value="1"/>
</dbReference>
<dbReference type="RefSeq" id="WP_067875124.1">
    <property type="nucleotide sequence ID" value="NZ_JAAXOP010000016.1"/>
</dbReference>
<dbReference type="PANTHER" id="PTHR33908:SF11">
    <property type="entry name" value="MEMBRANE PROTEIN"/>
    <property type="match status" value="1"/>
</dbReference>
<dbReference type="PANTHER" id="PTHR33908">
    <property type="entry name" value="MANNOSYLTRANSFERASE YKCB-RELATED"/>
    <property type="match status" value="1"/>
</dbReference>
<feature type="transmembrane region" description="Helical" evidence="8">
    <location>
        <begin position="247"/>
        <end position="272"/>
    </location>
</feature>
<protein>
    <submittedName>
        <fullName evidence="10">Glycosyltransferase family 39 protein</fullName>
    </submittedName>
</protein>
<keyword evidence="5 8" id="KW-0812">Transmembrane</keyword>
<evidence type="ECO:0000256" key="6">
    <source>
        <dbReference type="ARBA" id="ARBA00022989"/>
    </source>
</evidence>
<dbReference type="InterPro" id="IPR038731">
    <property type="entry name" value="RgtA/B/C-like"/>
</dbReference>
<evidence type="ECO:0000256" key="2">
    <source>
        <dbReference type="ARBA" id="ARBA00022475"/>
    </source>
</evidence>
<feature type="domain" description="Glycosyltransferase RgtA/B/C/D-like" evidence="9">
    <location>
        <begin position="65"/>
        <end position="225"/>
    </location>
</feature>
<gene>
    <name evidence="10" type="ORF">HGA08_23910</name>
</gene>
<keyword evidence="6 8" id="KW-1133">Transmembrane helix</keyword>
<feature type="transmembrane region" description="Helical" evidence="8">
    <location>
        <begin position="165"/>
        <end position="195"/>
    </location>
</feature>
<feature type="transmembrane region" description="Helical" evidence="8">
    <location>
        <begin position="302"/>
        <end position="322"/>
    </location>
</feature>
<dbReference type="GO" id="GO:0005886">
    <property type="term" value="C:plasma membrane"/>
    <property type="evidence" value="ECO:0007669"/>
    <property type="project" value="UniProtKB-SubCell"/>
</dbReference>
<feature type="transmembrane region" description="Helical" evidence="8">
    <location>
        <begin position="329"/>
        <end position="351"/>
    </location>
</feature>
<dbReference type="EMBL" id="JAAXOP010000016">
    <property type="protein sequence ID" value="NKY53247.1"/>
    <property type="molecule type" value="Genomic_DNA"/>
</dbReference>
<accession>A0A846Y340</accession>
<keyword evidence="4 10" id="KW-0808">Transferase</keyword>
<name>A0A846Y340_9NOCA</name>
<keyword evidence="2" id="KW-1003">Cell membrane</keyword>